<dbReference type="Pfam" id="PF05016">
    <property type="entry name" value="ParE_toxin"/>
    <property type="match status" value="1"/>
</dbReference>
<dbReference type="Proteomes" id="UP001059773">
    <property type="component" value="Chromosome"/>
</dbReference>
<dbReference type="InterPro" id="IPR007712">
    <property type="entry name" value="RelE/ParE_toxin"/>
</dbReference>
<proteinExistence type="predicted"/>
<name>A0ABY5JTZ3_9BACI</name>
<accession>A0ABY5JTZ3</accession>
<keyword evidence="1" id="KW-1277">Toxin-antitoxin system</keyword>
<dbReference type="Gene3D" id="3.30.2310.20">
    <property type="entry name" value="RelE-like"/>
    <property type="match status" value="1"/>
</dbReference>
<organism evidence="2 3">
    <name type="scientific">Oceanobacillus jeddahense</name>
    <dbReference type="NCBI Taxonomy" id="1462527"/>
    <lineage>
        <taxon>Bacteria</taxon>
        <taxon>Bacillati</taxon>
        <taxon>Bacillota</taxon>
        <taxon>Bacilli</taxon>
        <taxon>Bacillales</taxon>
        <taxon>Bacillaceae</taxon>
        <taxon>Oceanobacillus</taxon>
    </lineage>
</organism>
<gene>
    <name evidence="2" type="ORF">NP439_02810</name>
</gene>
<protein>
    <submittedName>
        <fullName evidence="2">Type II toxin-antitoxin system RelE/ParE family toxin</fullName>
    </submittedName>
</protein>
<reference evidence="2" key="1">
    <citation type="submission" date="2022-07" db="EMBL/GenBank/DDBJ databases">
        <title>FELIX.</title>
        <authorList>
            <person name="Wan K.H."/>
            <person name="Park S."/>
            <person name="Lawrence Q."/>
            <person name="Eichenberger J.P."/>
            <person name="Booth B.W."/>
            <person name="Piaggio A.J."/>
            <person name="Chandler J.C."/>
            <person name="Franklin A.B."/>
            <person name="Celniker S.E."/>
        </authorList>
    </citation>
    <scope>NUCLEOTIDE SEQUENCE</scope>
    <source>
        <strain evidence="2">QA-1986 374</strain>
    </source>
</reference>
<dbReference type="InterPro" id="IPR035093">
    <property type="entry name" value="RelE/ParE_toxin_dom_sf"/>
</dbReference>
<dbReference type="NCBIfam" id="TIGR02385">
    <property type="entry name" value="RelE_StbE"/>
    <property type="match status" value="1"/>
</dbReference>
<sequence length="104" mass="12339">MENNQYVVKVSPKAAEDLDEIYEYISENLYNQNAANKLMNKIELGIKRLNRFPFSCELVTDEILRDRGYRRLIVENYIVFNLIKNKDVLIMRVLYGAQKYDDLV</sequence>
<keyword evidence="3" id="KW-1185">Reference proteome</keyword>
<evidence type="ECO:0000313" key="3">
    <source>
        <dbReference type="Proteomes" id="UP001059773"/>
    </source>
</evidence>
<evidence type="ECO:0000313" key="2">
    <source>
        <dbReference type="EMBL" id="UUI03644.1"/>
    </source>
</evidence>
<dbReference type="EMBL" id="CP101914">
    <property type="protein sequence ID" value="UUI03644.1"/>
    <property type="molecule type" value="Genomic_DNA"/>
</dbReference>
<dbReference type="RefSeq" id="WP_256708693.1">
    <property type="nucleotide sequence ID" value="NZ_CP101914.1"/>
</dbReference>
<evidence type="ECO:0000256" key="1">
    <source>
        <dbReference type="ARBA" id="ARBA00022649"/>
    </source>
</evidence>